<dbReference type="PRINTS" id="PR00080">
    <property type="entry name" value="SDRFAMILY"/>
</dbReference>
<evidence type="ECO:0000313" key="7">
    <source>
        <dbReference type="Proteomes" id="UP000317178"/>
    </source>
</evidence>
<dbReference type="NCBIfam" id="NF006120">
    <property type="entry name" value="PRK08264.1-6"/>
    <property type="match status" value="1"/>
</dbReference>
<dbReference type="Gene3D" id="3.40.50.720">
    <property type="entry name" value="NAD(P)-binding Rossmann-like Domain"/>
    <property type="match status" value="1"/>
</dbReference>
<dbReference type="PANTHER" id="PTHR43391:SF14">
    <property type="entry name" value="DEHYDROGENASE_REDUCTASE SDR FAMILY PROTEIN 7-LIKE"/>
    <property type="match status" value="1"/>
</dbReference>
<reference evidence="6 7" key="1">
    <citation type="submission" date="2019-02" db="EMBL/GenBank/DDBJ databases">
        <title>Deep-cultivation of Planctomycetes and their phenomic and genomic characterization uncovers novel biology.</title>
        <authorList>
            <person name="Wiegand S."/>
            <person name="Jogler M."/>
            <person name="Boedeker C."/>
            <person name="Pinto D."/>
            <person name="Vollmers J."/>
            <person name="Rivas-Marin E."/>
            <person name="Kohn T."/>
            <person name="Peeters S.H."/>
            <person name="Heuer A."/>
            <person name="Rast P."/>
            <person name="Oberbeckmann S."/>
            <person name="Bunk B."/>
            <person name="Jeske O."/>
            <person name="Meyerdierks A."/>
            <person name="Storesund J.E."/>
            <person name="Kallscheuer N."/>
            <person name="Luecker S."/>
            <person name="Lage O.M."/>
            <person name="Pohl T."/>
            <person name="Merkel B.J."/>
            <person name="Hornburger P."/>
            <person name="Mueller R.-W."/>
            <person name="Bruemmer F."/>
            <person name="Labrenz M."/>
            <person name="Spormann A.M."/>
            <person name="Op den Camp H."/>
            <person name="Overmann J."/>
            <person name="Amann R."/>
            <person name="Jetten M.S.M."/>
            <person name="Mascher T."/>
            <person name="Medema M.H."/>
            <person name="Devos D.P."/>
            <person name="Kaster A.-K."/>
            <person name="Ovreas L."/>
            <person name="Rohde M."/>
            <person name="Galperin M.Y."/>
            <person name="Jogler C."/>
        </authorList>
    </citation>
    <scope>NUCLEOTIDE SEQUENCE [LARGE SCALE GENOMIC DNA]</scope>
    <source>
        <strain evidence="6 7">Pla110</strain>
    </source>
</reference>
<evidence type="ECO:0000256" key="2">
    <source>
        <dbReference type="ARBA" id="ARBA00022857"/>
    </source>
</evidence>
<dbReference type="OrthoDB" id="7593130at2"/>
<organism evidence="6 7">
    <name type="scientific">Polystyrenella longa</name>
    <dbReference type="NCBI Taxonomy" id="2528007"/>
    <lineage>
        <taxon>Bacteria</taxon>
        <taxon>Pseudomonadati</taxon>
        <taxon>Planctomycetota</taxon>
        <taxon>Planctomycetia</taxon>
        <taxon>Planctomycetales</taxon>
        <taxon>Planctomycetaceae</taxon>
        <taxon>Polystyrenella</taxon>
    </lineage>
</organism>
<evidence type="ECO:0000256" key="1">
    <source>
        <dbReference type="ARBA" id="ARBA00006484"/>
    </source>
</evidence>
<proteinExistence type="inferred from homology"/>
<keyword evidence="7" id="KW-1185">Reference proteome</keyword>
<gene>
    <name evidence="6" type="ORF">Pla110_11360</name>
</gene>
<dbReference type="AlphaFoldDB" id="A0A518CJL6"/>
<dbReference type="Pfam" id="PF00106">
    <property type="entry name" value="adh_short"/>
    <property type="match status" value="1"/>
</dbReference>
<dbReference type="EMBL" id="CP036281">
    <property type="protein sequence ID" value="QDU79426.1"/>
    <property type="molecule type" value="Genomic_DNA"/>
</dbReference>
<dbReference type="InterPro" id="IPR020904">
    <property type="entry name" value="Sc_DH/Rdtase_CS"/>
</dbReference>
<dbReference type="GO" id="GO:0016491">
    <property type="term" value="F:oxidoreductase activity"/>
    <property type="evidence" value="ECO:0007669"/>
    <property type="project" value="UniProtKB-KW"/>
</dbReference>
<dbReference type="InterPro" id="IPR036291">
    <property type="entry name" value="NAD(P)-bd_dom_sf"/>
</dbReference>
<dbReference type="PROSITE" id="PS00061">
    <property type="entry name" value="ADH_SHORT"/>
    <property type="match status" value="1"/>
</dbReference>
<evidence type="ECO:0000259" key="5">
    <source>
        <dbReference type="SMART" id="SM00822"/>
    </source>
</evidence>
<evidence type="ECO:0000256" key="4">
    <source>
        <dbReference type="RuleBase" id="RU000363"/>
    </source>
</evidence>
<dbReference type="EC" id="1.-.-.-" evidence="6"/>
<keyword evidence="2" id="KW-0521">NADP</keyword>
<dbReference type="InterPro" id="IPR002347">
    <property type="entry name" value="SDR_fam"/>
</dbReference>
<dbReference type="InterPro" id="IPR057326">
    <property type="entry name" value="KR_dom"/>
</dbReference>
<dbReference type="KEGG" id="plon:Pla110_11360"/>
<feature type="domain" description="Ketoreductase" evidence="5">
    <location>
        <begin position="8"/>
        <end position="187"/>
    </location>
</feature>
<dbReference type="PRINTS" id="PR00081">
    <property type="entry name" value="GDHRDH"/>
</dbReference>
<name>A0A518CJL6_9PLAN</name>
<dbReference type="SUPFAM" id="SSF51735">
    <property type="entry name" value="NAD(P)-binding Rossmann-fold domains"/>
    <property type="match status" value="1"/>
</dbReference>
<accession>A0A518CJL6</accession>
<protein>
    <submittedName>
        <fullName evidence="6">Putative oxidoreductase</fullName>
        <ecNumber evidence="6">1.-.-.-</ecNumber>
    </submittedName>
</protein>
<dbReference type="Proteomes" id="UP000317178">
    <property type="component" value="Chromosome"/>
</dbReference>
<dbReference type="PANTHER" id="PTHR43391">
    <property type="entry name" value="RETINOL DEHYDROGENASE-RELATED"/>
    <property type="match status" value="1"/>
</dbReference>
<evidence type="ECO:0000256" key="3">
    <source>
        <dbReference type="ARBA" id="ARBA00023002"/>
    </source>
</evidence>
<dbReference type="SMART" id="SM00822">
    <property type="entry name" value="PKS_KR"/>
    <property type="match status" value="1"/>
</dbReference>
<sequence>MAFDVQGKTVLITGANRGIGKTFLDHMLKAGAAKVYAAVRNPDSMTDIVEASGGKVAAVQLDLSNEDTINAVAQNLEKVDLVINNAGVLKVATPFSDDVFECFDFEMDVNVKGLIRMARAFAPLLEKSSGVFVQLNSVASLRNFADFATYSASKAASYSITQALRDMLAPKGVRVISVHPGPIMTDMGKEAGLEEMAESPDLVAEGLVKALGTDEFHVFPDTMAKNFWQAYKSFAKGVVESEASEG</sequence>
<keyword evidence="3 6" id="KW-0560">Oxidoreductase</keyword>
<comment type="similarity">
    <text evidence="1 4">Belongs to the short-chain dehydrogenases/reductases (SDR) family.</text>
</comment>
<evidence type="ECO:0000313" key="6">
    <source>
        <dbReference type="EMBL" id="QDU79426.1"/>
    </source>
</evidence>
<dbReference type="RefSeq" id="WP_144994018.1">
    <property type="nucleotide sequence ID" value="NZ_CP036281.1"/>
</dbReference>